<sequence length="137" mass="15384">MHIRVLRELADVVDKPISLTSGVMEVKGSASGECKNGSTAPIFKKVRMKDLGHYQTVSLTSVPGKVLEQIFLQDMLRHKENRKMIWDSQLDFTKGKSYLTNPVAFSDGVTTLLDKKRATDVIYLDLCKAFDTILHNV</sequence>
<accession>A0A8K1G874</accession>
<reference evidence="1" key="1">
    <citation type="submission" date="2019-04" db="EMBL/GenBank/DDBJ databases">
        <title>Genome assembly of Zosterops borbonicus 15179.</title>
        <authorList>
            <person name="Leroy T."/>
            <person name="Anselmetti Y."/>
            <person name="Tilak M.-K."/>
            <person name="Nabholz B."/>
        </authorList>
    </citation>
    <scope>NUCLEOTIDE SEQUENCE</scope>
    <source>
        <strain evidence="1">HGM_15179</strain>
        <tissue evidence="1">Muscle</tissue>
    </source>
</reference>
<dbReference type="EMBL" id="SWJQ01000529">
    <property type="protein sequence ID" value="TRZ13209.1"/>
    <property type="molecule type" value="Genomic_DNA"/>
</dbReference>
<dbReference type="AlphaFoldDB" id="A0A8K1G874"/>
<gene>
    <name evidence="1" type="ORF">HGM15179_013902</name>
</gene>
<keyword evidence="2" id="KW-1185">Reference proteome</keyword>
<evidence type="ECO:0000313" key="1">
    <source>
        <dbReference type="EMBL" id="TRZ13209.1"/>
    </source>
</evidence>
<evidence type="ECO:0008006" key="3">
    <source>
        <dbReference type="Google" id="ProtNLM"/>
    </source>
</evidence>
<evidence type="ECO:0000313" key="2">
    <source>
        <dbReference type="Proteomes" id="UP000796761"/>
    </source>
</evidence>
<organism evidence="1 2">
    <name type="scientific">Zosterops borbonicus</name>
    <dbReference type="NCBI Taxonomy" id="364589"/>
    <lineage>
        <taxon>Eukaryota</taxon>
        <taxon>Metazoa</taxon>
        <taxon>Chordata</taxon>
        <taxon>Craniata</taxon>
        <taxon>Vertebrata</taxon>
        <taxon>Euteleostomi</taxon>
        <taxon>Archelosauria</taxon>
        <taxon>Archosauria</taxon>
        <taxon>Dinosauria</taxon>
        <taxon>Saurischia</taxon>
        <taxon>Theropoda</taxon>
        <taxon>Coelurosauria</taxon>
        <taxon>Aves</taxon>
        <taxon>Neognathae</taxon>
        <taxon>Neoaves</taxon>
        <taxon>Telluraves</taxon>
        <taxon>Australaves</taxon>
        <taxon>Passeriformes</taxon>
        <taxon>Sylvioidea</taxon>
        <taxon>Zosteropidae</taxon>
        <taxon>Zosterops</taxon>
    </lineage>
</organism>
<name>A0A8K1G874_9PASS</name>
<dbReference type="Proteomes" id="UP000796761">
    <property type="component" value="Unassembled WGS sequence"/>
</dbReference>
<comment type="caution">
    <text evidence="1">The sequence shown here is derived from an EMBL/GenBank/DDBJ whole genome shotgun (WGS) entry which is preliminary data.</text>
</comment>
<dbReference type="PANTHER" id="PTHR33332">
    <property type="entry name" value="REVERSE TRANSCRIPTASE DOMAIN-CONTAINING PROTEIN"/>
    <property type="match status" value="1"/>
</dbReference>
<dbReference type="OrthoDB" id="416454at2759"/>
<proteinExistence type="predicted"/>
<protein>
    <recommendedName>
        <fullName evidence="3">Rna-directed dna polymerase from mobile element jockey-like</fullName>
    </recommendedName>
</protein>